<reference evidence="1" key="1">
    <citation type="submission" date="2013-05" db="EMBL/GenBank/DDBJ databases">
        <authorList>
            <person name="Harkins D.M."/>
            <person name="Durkin A.S."/>
            <person name="Brinkac L.M."/>
            <person name="Haft D.H."/>
            <person name="Selengut J.D."/>
            <person name="Sanka R."/>
            <person name="DePew J."/>
            <person name="Purushe J."/>
            <person name="Hartskeerl R.A."/>
            <person name="Ahmed A."/>
            <person name="van der Linden H."/>
            <person name="Goris M.G.A."/>
            <person name="Vinetz J.M."/>
            <person name="Sutton G.G."/>
            <person name="Nierman W.C."/>
            <person name="Fouts D.E."/>
        </authorList>
    </citation>
    <scope>NUCLEOTIDE SEQUENCE [LARGE SCALE GENOMIC DNA]</scope>
    <source>
        <strain evidence="1">5399</strain>
    </source>
</reference>
<name>T0FAN9_9LEPT</name>
<dbReference type="RefSeq" id="WP_010568942.1">
    <property type="nucleotide sequence ID" value="NZ_AHMO02000008.1"/>
</dbReference>
<dbReference type="PROSITE" id="PS51257">
    <property type="entry name" value="PROKAR_LIPOPROTEIN"/>
    <property type="match status" value="1"/>
</dbReference>
<dbReference type="EMBL" id="AHMO02000008">
    <property type="protein sequence ID" value="EQA44592.1"/>
    <property type="molecule type" value="Genomic_DNA"/>
</dbReference>
<gene>
    <name evidence="1" type="ORF">LEP1GSC050_4356</name>
</gene>
<dbReference type="STRING" id="1049789.LEP1GSC050_4356"/>
<dbReference type="AlphaFoldDB" id="T0FAN9"/>
<dbReference type="OrthoDB" id="9853661at2"/>
<sequence length="154" mass="15688">MKAFSRILFSSILLLTIVSGCKKSSSDDQSSLLAVALAQNKASCIGATALTKGGAAVTGGSTSGTFYYYYISTGGTTDTVTFSSTPSGATGNSLSIGKSNITINGTNYNTVSNFDAFSVNAPYSNSSVTTNAGNYRCFVVGVPNAGTSYSLSIN</sequence>
<dbReference type="Proteomes" id="UP000015454">
    <property type="component" value="Unassembled WGS sequence"/>
</dbReference>
<comment type="caution">
    <text evidence="1">The sequence shown here is derived from an EMBL/GenBank/DDBJ whole genome shotgun (WGS) entry which is preliminary data.</text>
</comment>
<keyword evidence="1" id="KW-0449">Lipoprotein</keyword>
<accession>T0FAN9</accession>
<organism evidence="1 2">
    <name type="scientific">Leptospira broomii serovar Hurstbridge str. 5399</name>
    <dbReference type="NCBI Taxonomy" id="1049789"/>
    <lineage>
        <taxon>Bacteria</taxon>
        <taxon>Pseudomonadati</taxon>
        <taxon>Spirochaetota</taxon>
        <taxon>Spirochaetia</taxon>
        <taxon>Leptospirales</taxon>
        <taxon>Leptospiraceae</taxon>
        <taxon>Leptospira</taxon>
    </lineage>
</organism>
<evidence type="ECO:0000313" key="1">
    <source>
        <dbReference type="EMBL" id="EQA44592.1"/>
    </source>
</evidence>
<evidence type="ECO:0000313" key="2">
    <source>
        <dbReference type="Proteomes" id="UP000015454"/>
    </source>
</evidence>
<keyword evidence="2" id="KW-1185">Reference proteome</keyword>
<protein>
    <submittedName>
        <fullName evidence="1">Lipoprotein</fullName>
    </submittedName>
</protein>
<proteinExistence type="predicted"/>